<dbReference type="RefSeq" id="WP_174880127.1">
    <property type="nucleotide sequence ID" value="NZ_CADEPK010000103.1"/>
</dbReference>
<evidence type="ECO:0000256" key="3">
    <source>
        <dbReference type="PROSITE-ProRule" id="PRU00335"/>
    </source>
</evidence>
<evidence type="ECO:0000256" key="2">
    <source>
        <dbReference type="ARBA" id="ARBA00023125"/>
    </source>
</evidence>
<keyword evidence="6" id="KW-1185">Reference proteome</keyword>
<dbReference type="PRINTS" id="PR00455">
    <property type="entry name" value="HTHTETR"/>
</dbReference>
<dbReference type="InterPro" id="IPR050624">
    <property type="entry name" value="HTH-type_Tx_Regulator"/>
</dbReference>
<dbReference type="PANTHER" id="PTHR43479:SF8">
    <property type="entry name" value="TRANSCRIPTIONAL REGULATOR, TETR FAMILY"/>
    <property type="match status" value="1"/>
</dbReference>
<comment type="caution">
    <text evidence="5">The sequence shown here is derived from an EMBL/GenBank/DDBJ whole genome shotgun (WGS) entry which is preliminary data.</text>
</comment>
<dbReference type="Pfam" id="PF08359">
    <property type="entry name" value="TetR_C_4"/>
    <property type="match status" value="1"/>
</dbReference>
<dbReference type="Gene3D" id="1.10.357.10">
    <property type="entry name" value="Tetracycline Repressor, domain 2"/>
    <property type="match status" value="1"/>
</dbReference>
<accession>A0ABT9YWW6</accession>
<evidence type="ECO:0000313" key="6">
    <source>
        <dbReference type="Proteomes" id="UP001232245"/>
    </source>
</evidence>
<dbReference type="PANTHER" id="PTHR43479">
    <property type="entry name" value="ACREF/ENVCD OPERON REPRESSOR-RELATED"/>
    <property type="match status" value="1"/>
</dbReference>
<name>A0ABT9YWW6_9BACI</name>
<protein>
    <submittedName>
        <fullName evidence="5">AcrR family transcriptional regulator</fullName>
    </submittedName>
</protein>
<keyword evidence="1" id="KW-0678">Repressor</keyword>
<dbReference type="Proteomes" id="UP001232245">
    <property type="component" value="Unassembled WGS sequence"/>
</dbReference>
<dbReference type="EMBL" id="JAUSTZ010000002">
    <property type="protein sequence ID" value="MDQ0224491.1"/>
    <property type="molecule type" value="Genomic_DNA"/>
</dbReference>
<evidence type="ECO:0000256" key="1">
    <source>
        <dbReference type="ARBA" id="ARBA00022491"/>
    </source>
</evidence>
<dbReference type="Pfam" id="PF00440">
    <property type="entry name" value="TetR_N"/>
    <property type="match status" value="1"/>
</dbReference>
<dbReference type="PROSITE" id="PS50977">
    <property type="entry name" value="HTH_TETR_2"/>
    <property type="match status" value="1"/>
</dbReference>
<evidence type="ECO:0000259" key="4">
    <source>
        <dbReference type="PROSITE" id="PS50977"/>
    </source>
</evidence>
<dbReference type="InterPro" id="IPR009057">
    <property type="entry name" value="Homeodomain-like_sf"/>
</dbReference>
<dbReference type="Gene3D" id="1.10.10.60">
    <property type="entry name" value="Homeodomain-like"/>
    <property type="match status" value="1"/>
</dbReference>
<organism evidence="5 6">
    <name type="scientific">Metabacillus niabensis</name>
    <dbReference type="NCBI Taxonomy" id="324854"/>
    <lineage>
        <taxon>Bacteria</taxon>
        <taxon>Bacillati</taxon>
        <taxon>Bacillota</taxon>
        <taxon>Bacilli</taxon>
        <taxon>Bacillales</taxon>
        <taxon>Bacillaceae</taxon>
        <taxon>Metabacillus</taxon>
    </lineage>
</organism>
<reference evidence="5 6" key="1">
    <citation type="submission" date="2023-07" db="EMBL/GenBank/DDBJ databases">
        <title>Genomic Encyclopedia of Type Strains, Phase IV (KMG-IV): sequencing the most valuable type-strain genomes for metagenomic binning, comparative biology and taxonomic classification.</title>
        <authorList>
            <person name="Goeker M."/>
        </authorList>
    </citation>
    <scope>NUCLEOTIDE SEQUENCE [LARGE SCALE GENOMIC DNA]</scope>
    <source>
        <strain evidence="5 6">DSM 17723</strain>
    </source>
</reference>
<evidence type="ECO:0000313" key="5">
    <source>
        <dbReference type="EMBL" id="MDQ0224491.1"/>
    </source>
</evidence>
<sequence>MTEPKGRKGRETKRRLLKAAAREFANNGFHETKVSTIVKNSGLTQPSFYLYFSSKDAVFEELVTSFQSKIIKLSESVRLEGGIESNDIAKRIVMIIESVFQFLVQDPDLTRIGLFLSPNAKQIRNELTQIVKSNLEAEQRLGYFRYNLDMEIVAECIIGVIEHYTATHLLSGSKEPHILAQQIVDLFINGMLPKGDSIKTT</sequence>
<gene>
    <name evidence="5" type="ORF">J2S02_000820</name>
</gene>
<keyword evidence="2 3" id="KW-0238">DNA-binding</keyword>
<feature type="DNA-binding region" description="H-T-H motif" evidence="3">
    <location>
        <begin position="33"/>
        <end position="52"/>
    </location>
</feature>
<dbReference type="InterPro" id="IPR001647">
    <property type="entry name" value="HTH_TetR"/>
</dbReference>
<dbReference type="InterPro" id="IPR036271">
    <property type="entry name" value="Tet_transcr_reg_TetR-rel_C_sf"/>
</dbReference>
<dbReference type="SUPFAM" id="SSF46689">
    <property type="entry name" value="Homeodomain-like"/>
    <property type="match status" value="1"/>
</dbReference>
<feature type="domain" description="HTH tetR-type" evidence="4">
    <location>
        <begin position="10"/>
        <end position="70"/>
    </location>
</feature>
<proteinExistence type="predicted"/>
<dbReference type="InterPro" id="IPR013570">
    <property type="entry name" value="Tscrpt_reg_YsiA_C"/>
</dbReference>
<dbReference type="SUPFAM" id="SSF48498">
    <property type="entry name" value="Tetracyclin repressor-like, C-terminal domain"/>
    <property type="match status" value="1"/>
</dbReference>